<dbReference type="EMBL" id="MU155155">
    <property type="protein sequence ID" value="KAF9483337.1"/>
    <property type="molecule type" value="Genomic_DNA"/>
</dbReference>
<organism evidence="2 3">
    <name type="scientific">Pholiota conissans</name>
    <dbReference type="NCBI Taxonomy" id="109636"/>
    <lineage>
        <taxon>Eukaryota</taxon>
        <taxon>Fungi</taxon>
        <taxon>Dikarya</taxon>
        <taxon>Basidiomycota</taxon>
        <taxon>Agaricomycotina</taxon>
        <taxon>Agaricomycetes</taxon>
        <taxon>Agaricomycetidae</taxon>
        <taxon>Agaricales</taxon>
        <taxon>Agaricineae</taxon>
        <taxon>Strophariaceae</taxon>
        <taxon>Pholiota</taxon>
    </lineage>
</organism>
<dbReference type="PANTHER" id="PTHR10622:SF12">
    <property type="entry name" value="HET DOMAIN-CONTAINING PROTEIN"/>
    <property type="match status" value="1"/>
</dbReference>
<proteinExistence type="predicted"/>
<dbReference type="AlphaFoldDB" id="A0A9P6CXU1"/>
<evidence type="ECO:0000313" key="2">
    <source>
        <dbReference type="EMBL" id="KAF9483337.1"/>
    </source>
</evidence>
<name>A0A9P6CXU1_9AGAR</name>
<sequence length="637" mass="72119">MPSTATAGFYTGMRSHDMGERWRYIGQAPVTADVQKALLSALRKVIIPLVQTAVPNAKGLEDVSIGPEAGKLLSALQSYISSVIRGGMQTKKRVMDLEDVPENRVPKAIQNLQTPIMGVPRSLAFVPPPVVFQLQQHQTERTFPLDDKSKNKLEISLCSRTEAYSYFEQKIRNSLGFRERSGYFVPIQTKSAYPTFNDCIRQCSRYAILSHTWLSSSPEVTYNDWQNTDLDLLHEGYRKLLNFCRVAEADYGVTFGWMDTVCIDKSRSSELDESIRSMYKWYQNAEICIVHLAATSSIDEMASDRWFTRGWTLQELLAPEDLKFYRRDWRQLSNNSTDKLDNTDIMREIQVVTGITYEQLRPRPFETASISERMCWAAKRQVTRAEDSAYSLMGVFGVNMSIAYGEGAERAFSRLLTEIINTRNDVLDIFNFGAGKEIRWDYGPLLPNTPKAYLERSDFKFSSGPLIKPVMSTHISLRIPVLLLPTAQASEISGKKYTPFGDYFADVLNYVIPPLKGSFTTRRPPTSLNILDASAQQSTFLLGPYEQMRCVIAVLNCSTAPDDTDIRIPTKCLATIHLLPASIVSVTATTRMDKVNTEKPITFDLRDKTMSNFGGEFYTIPINKLARHGMKFLTMYL</sequence>
<evidence type="ECO:0000259" key="1">
    <source>
        <dbReference type="Pfam" id="PF06985"/>
    </source>
</evidence>
<evidence type="ECO:0000313" key="3">
    <source>
        <dbReference type="Proteomes" id="UP000807469"/>
    </source>
</evidence>
<keyword evidence="3" id="KW-1185">Reference proteome</keyword>
<protein>
    <recommendedName>
        <fullName evidence="1">Heterokaryon incompatibility domain-containing protein</fullName>
    </recommendedName>
</protein>
<dbReference type="PANTHER" id="PTHR10622">
    <property type="entry name" value="HET DOMAIN-CONTAINING PROTEIN"/>
    <property type="match status" value="1"/>
</dbReference>
<gene>
    <name evidence="2" type="ORF">BDN70DRAFT_990510</name>
</gene>
<comment type="caution">
    <text evidence="2">The sequence shown here is derived from an EMBL/GenBank/DDBJ whole genome shotgun (WGS) entry which is preliminary data.</text>
</comment>
<dbReference type="Proteomes" id="UP000807469">
    <property type="component" value="Unassembled WGS sequence"/>
</dbReference>
<dbReference type="OrthoDB" id="5122891at2759"/>
<accession>A0A9P6CXU1</accession>
<dbReference type="Pfam" id="PF06985">
    <property type="entry name" value="HET"/>
    <property type="match status" value="1"/>
</dbReference>
<feature type="domain" description="Heterokaryon incompatibility" evidence="1">
    <location>
        <begin position="206"/>
        <end position="297"/>
    </location>
</feature>
<reference evidence="2" key="1">
    <citation type="submission" date="2020-11" db="EMBL/GenBank/DDBJ databases">
        <authorList>
            <consortium name="DOE Joint Genome Institute"/>
            <person name="Ahrendt S."/>
            <person name="Riley R."/>
            <person name="Andreopoulos W."/>
            <person name="Labutti K."/>
            <person name="Pangilinan J."/>
            <person name="Ruiz-Duenas F.J."/>
            <person name="Barrasa J.M."/>
            <person name="Sanchez-Garcia M."/>
            <person name="Camarero S."/>
            <person name="Miyauchi S."/>
            <person name="Serrano A."/>
            <person name="Linde D."/>
            <person name="Babiker R."/>
            <person name="Drula E."/>
            <person name="Ayuso-Fernandez I."/>
            <person name="Pacheco R."/>
            <person name="Padilla G."/>
            <person name="Ferreira P."/>
            <person name="Barriuso J."/>
            <person name="Kellner H."/>
            <person name="Castanera R."/>
            <person name="Alfaro M."/>
            <person name="Ramirez L."/>
            <person name="Pisabarro A.G."/>
            <person name="Kuo A."/>
            <person name="Tritt A."/>
            <person name="Lipzen A."/>
            <person name="He G."/>
            <person name="Yan M."/>
            <person name="Ng V."/>
            <person name="Cullen D."/>
            <person name="Martin F."/>
            <person name="Rosso M.-N."/>
            <person name="Henrissat B."/>
            <person name="Hibbett D."/>
            <person name="Martinez A.T."/>
            <person name="Grigoriev I.V."/>
        </authorList>
    </citation>
    <scope>NUCLEOTIDE SEQUENCE</scope>
    <source>
        <strain evidence="2">CIRM-BRFM 674</strain>
    </source>
</reference>
<dbReference type="InterPro" id="IPR010730">
    <property type="entry name" value="HET"/>
</dbReference>